<reference evidence="2 3" key="1">
    <citation type="submission" date="2021-07" db="EMBL/GenBank/DDBJ databases">
        <authorList>
            <person name="Palmer J.M."/>
        </authorList>
    </citation>
    <scope>NUCLEOTIDE SEQUENCE [LARGE SCALE GENOMIC DNA]</scope>
    <source>
        <strain evidence="2 3">AT_MEX2019</strain>
        <tissue evidence="2">Muscle</tissue>
    </source>
</reference>
<organism evidence="2 3">
    <name type="scientific">Ataeniobius toweri</name>
    <dbReference type="NCBI Taxonomy" id="208326"/>
    <lineage>
        <taxon>Eukaryota</taxon>
        <taxon>Metazoa</taxon>
        <taxon>Chordata</taxon>
        <taxon>Craniata</taxon>
        <taxon>Vertebrata</taxon>
        <taxon>Euteleostomi</taxon>
        <taxon>Actinopterygii</taxon>
        <taxon>Neopterygii</taxon>
        <taxon>Teleostei</taxon>
        <taxon>Neoteleostei</taxon>
        <taxon>Acanthomorphata</taxon>
        <taxon>Ovalentaria</taxon>
        <taxon>Atherinomorphae</taxon>
        <taxon>Cyprinodontiformes</taxon>
        <taxon>Goodeidae</taxon>
        <taxon>Ataeniobius</taxon>
    </lineage>
</organism>
<sequence>MSTFTWEVNAENCVFNQGMTDHKIPSDLEMKEEQEEPEPKLMTEIKAEPESQPIKEEVELWIPQDEEQLVMKQEMDAFMLPAAYEERLHRIRISFIAKFVHTNKERNQNC</sequence>
<proteinExistence type="predicted"/>
<name>A0ABU7B9Q0_9TELE</name>
<evidence type="ECO:0000256" key="1">
    <source>
        <dbReference type="SAM" id="MobiDB-lite"/>
    </source>
</evidence>
<feature type="region of interest" description="Disordered" evidence="1">
    <location>
        <begin position="29"/>
        <end position="54"/>
    </location>
</feature>
<accession>A0ABU7B9Q0</accession>
<comment type="caution">
    <text evidence="2">The sequence shown here is derived from an EMBL/GenBank/DDBJ whole genome shotgun (WGS) entry which is preliminary data.</text>
</comment>
<gene>
    <name evidence="2" type="ORF">ATANTOWER_026936</name>
</gene>
<evidence type="ECO:0000313" key="2">
    <source>
        <dbReference type="EMBL" id="MED6246964.1"/>
    </source>
</evidence>
<keyword evidence="3" id="KW-1185">Reference proteome</keyword>
<protein>
    <submittedName>
        <fullName evidence="2">Uncharacterized protein</fullName>
    </submittedName>
</protein>
<dbReference type="EMBL" id="JAHUTI010045814">
    <property type="protein sequence ID" value="MED6246964.1"/>
    <property type="molecule type" value="Genomic_DNA"/>
</dbReference>
<dbReference type="Proteomes" id="UP001345963">
    <property type="component" value="Unassembled WGS sequence"/>
</dbReference>
<evidence type="ECO:0000313" key="3">
    <source>
        <dbReference type="Proteomes" id="UP001345963"/>
    </source>
</evidence>